<dbReference type="AlphaFoldDB" id="A0A367L2W4"/>
<keyword evidence="3" id="KW-1185">Reference proteome</keyword>
<reference evidence="2 3" key="1">
    <citation type="journal article" date="2015" name="BMC Genomics">
        <title>Insights from the genome of Ophiocordyceps polyrhachis-furcata to pathogenicity and host specificity in insect fungi.</title>
        <authorList>
            <person name="Wichadakul D."/>
            <person name="Kobmoo N."/>
            <person name="Ingsriswang S."/>
            <person name="Tangphatsornruang S."/>
            <person name="Chantasingh D."/>
            <person name="Luangsa-ard J.J."/>
            <person name="Eurwilaichitr L."/>
        </authorList>
    </citation>
    <scope>NUCLEOTIDE SEQUENCE [LARGE SCALE GENOMIC DNA]</scope>
    <source>
        <strain evidence="2 3">BCC 54312</strain>
    </source>
</reference>
<feature type="non-terminal residue" evidence="2">
    <location>
        <position position="1"/>
    </location>
</feature>
<proteinExistence type="predicted"/>
<evidence type="ECO:0000313" key="3">
    <source>
        <dbReference type="Proteomes" id="UP000253664"/>
    </source>
</evidence>
<comment type="caution">
    <text evidence="2">The sequence shown here is derived from an EMBL/GenBank/DDBJ whole genome shotgun (WGS) entry which is preliminary data.</text>
</comment>
<dbReference type="EMBL" id="LKCN02000018">
    <property type="protein sequence ID" value="RCI08769.1"/>
    <property type="molecule type" value="Genomic_DNA"/>
</dbReference>
<evidence type="ECO:0000256" key="1">
    <source>
        <dbReference type="SAM" id="MobiDB-lite"/>
    </source>
</evidence>
<organism evidence="2 3">
    <name type="scientific">Ophiocordyceps polyrhachis-furcata BCC 54312</name>
    <dbReference type="NCBI Taxonomy" id="1330021"/>
    <lineage>
        <taxon>Eukaryota</taxon>
        <taxon>Fungi</taxon>
        <taxon>Dikarya</taxon>
        <taxon>Ascomycota</taxon>
        <taxon>Pezizomycotina</taxon>
        <taxon>Sordariomycetes</taxon>
        <taxon>Hypocreomycetidae</taxon>
        <taxon>Hypocreales</taxon>
        <taxon>Ophiocordycipitaceae</taxon>
        <taxon>Ophiocordyceps</taxon>
    </lineage>
</organism>
<accession>A0A367L2W4</accession>
<name>A0A367L2W4_9HYPO</name>
<dbReference type="Proteomes" id="UP000253664">
    <property type="component" value="Unassembled WGS sequence"/>
</dbReference>
<gene>
    <name evidence="2" type="ORF">L249_4817</name>
</gene>
<feature type="region of interest" description="Disordered" evidence="1">
    <location>
        <begin position="1"/>
        <end position="42"/>
    </location>
</feature>
<protein>
    <submittedName>
        <fullName evidence="2">Uncharacterized protein</fullName>
    </submittedName>
</protein>
<sequence>QEAQGKGAEQQVHPTQLHPGFKDALAPTYHPRPPSVLTDGREPCGARWRRVSSSPVWSVTAGFSTRRSYLGGYGDVCYDRRHSKEVRYNINKQFVR</sequence>
<evidence type="ECO:0000313" key="2">
    <source>
        <dbReference type="EMBL" id="RCI08769.1"/>
    </source>
</evidence>